<dbReference type="AlphaFoldDB" id="A0A1Z1WNV5"/>
<evidence type="ECO:0000313" key="3">
    <source>
        <dbReference type="Proteomes" id="UP000195880"/>
    </source>
</evidence>
<evidence type="ECO:0000256" key="1">
    <source>
        <dbReference type="SAM" id="MobiDB-lite"/>
    </source>
</evidence>
<dbReference type="KEGG" id="salf:SMD44_07590"/>
<dbReference type="EMBL" id="CP021748">
    <property type="protein sequence ID" value="ARX88103.1"/>
    <property type="molecule type" value="Genomic_DNA"/>
</dbReference>
<proteinExistence type="predicted"/>
<keyword evidence="3" id="KW-1185">Reference proteome</keyword>
<evidence type="ECO:0000313" key="2">
    <source>
        <dbReference type="EMBL" id="ARX88103.1"/>
    </source>
</evidence>
<sequence>MPTPSPQPVPSAASANALQRPSAARPCWRLNSVKTPGVEMTVTPATRAMPHSPWRSACTARCRATREEEQAVSTVRAGPSRPRV</sequence>
<feature type="region of interest" description="Disordered" evidence="1">
    <location>
        <begin position="1"/>
        <end position="23"/>
    </location>
</feature>
<reference evidence="2 3" key="1">
    <citation type="submission" date="2017-05" db="EMBL/GenBank/DDBJ databases">
        <title>Streptomyces alboflavus Genome sequencing and assembly.</title>
        <authorList>
            <person name="Wang Y."/>
            <person name="Du B."/>
            <person name="Ding Y."/>
            <person name="Liu H."/>
            <person name="Hou Q."/>
            <person name="Liu K."/>
            <person name="Wang C."/>
            <person name="Yao L."/>
        </authorList>
    </citation>
    <scope>NUCLEOTIDE SEQUENCE [LARGE SCALE GENOMIC DNA]</scope>
    <source>
        <strain evidence="2 3">MDJK44</strain>
    </source>
</reference>
<dbReference type="Proteomes" id="UP000195880">
    <property type="component" value="Chromosome"/>
</dbReference>
<organism evidence="2 3">
    <name type="scientific">Streptomyces alboflavus</name>
    <dbReference type="NCBI Taxonomy" id="67267"/>
    <lineage>
        <taxon>Bacteria</taxon>
        <taxon>Bacillati</taxon>
        <taxon>Actinomycetota</taxon>
        <taxon>Actinomycetes</taxon>
        <taxon>Kitasatosporales</taxon>
        <taxon>Streptomycetaceae</taxon>
        <taxon>Streptomyces</taxon>
    </lineage>
</organism>
<protein>
    <submittedName>
        <fullName evidence="2">Uncharacterized protein</fullName>
    </submittedName>
</protein>
<accession>A0A1Z1WNV5</accession>
<gene>
    <name evidence="2" type="ORF">SMD44_07590</name>
</gene>
<name>A0A1Z1WNV5_9ACTN</name>